<name>A0A0J6WZ00_9FIRM</name>
<keyword evidence="2" id="KW-1185">Reference proteome</keyword>
<sequence>METKRLADKTFSLGAYGTKLHVSIVANSGYTAGTVSVAGAEKNDDGSYTVTVETTITAMAASQNTYTVTITQTANQTIHVYVPNKSDSAKVDHTETFTAPERTTYEAEVIAADGYTAGTLSVN</sequence>
<protein>
    <submittedName>
        <fullName evidence="1">Uncharacterized protein</fullName>
    </submittedName>
</protein>
<accession>A0A0J6WZ00</accession>
<dbReference type="Proteomes" id="UP000036503">
    <property type="component" value="Unassembled WGS sequence"/>
</dbReference>
<organism evidence="1 2">
    <name type="scientific">Megasphaera cerevisiae DSM 20462</name>
    <dbReference type="NCBI Taxonomy" id="1122219"/>
    <lineage>
        <taxon>Bacteria</taxon>
        <taxon>Bacillati</taxon>
        <taxon>Bacillota</taxon>
        <taxon>Negativicutes</taxon>
        <taxon>Veillonellales</taxon>
        <taxon>Veillonellaceae</taxon>
        <taxon>Megasphaera</taxon>
    </lineage>
</organism>
<gene>
    <name evidence="1" type="ORF">AB840_04820</name>
</gene>
<reference evidence="1 2" key="1">
    <citation type="submission" date="2015-06" db="EMBL/GenBank/DDBJ databases">
        <title>Draft genome sequence of beer spoilage bacterium Megasphaera cerevisiae type strain 20462.</title>
        <authorList>
            <person name="Kutumbaka K."/>
            <person name="Pasmowitz J."/>
            <person name="Mategko J."/>
            <person name="Reyes D."/>
            <person name="Friedrich A."/>
            <person name="Han S."/>
            <person name="Martens-Habbena W."/>
            <person name="Neal-McKinney J."/>
            <person name="Janagama H.K."/>
            <person name="Nadala C."/>
            <person name="Samadpour M."/>
        </authorList>
    </citation>
    <scope>NUCLEOTIDE SEQUENCE [LARGE SCALE GENOMIC DNA]</scope>
    <source>
        <strain evidence="1 2">DSM 20462</strain>
    </source>
</reference>
<comment type="caution">
    <text evidence="1">The sequence shown here is derived from an EMBL/GenBank/DDBJ whole genome shotgun (WGS) entry which is preliminary data.</text>
</comment>
<dbReference type="InParanoid" id="A0A0J6WZ00"/>
<dbReference type="PATRIC" id="fig|1122219.3.peg.3480"/>
<evidence type="ECO:0000313" key="2">
    <source>
        <dbReference type="Proteomes" id="UP000036503"/>
    </source>
</evidence>
<dbReference type="EMBL" id="LEKT01000010">
    <property type="protein sequence ID" value="KMO87087.1"/>
    <property type="molecule type" value="Genomic_DNA"/>
</dbReference>
<proteinExistence type="predicted"/>
<evidence type="ECO:0000313" key="1">
    <source>
        <dbReference type="EMBL" id="KMO87087.1"/>
    </source>
</evidence>
<dbReference type="AlphaFoldDB" id="A0A0J6WZ00"/>
<dbReference type="STRING" id="39029.BSR42_07265"/>
<dbReference type="RefSeq" id="WP_048513705.1">
    <property type="nucleotide sequence ID" value="NZ_FUXD01000014.1"/>
</dbReference>